<protein>
    <submittedName>
        <fullName evidence="1">Uncharacterized protein</fullName>
    </submittedName>
</protein>
<reference evidence="1" key="1">
    <citation type="submission" date="2020-08" db="EMBL/GenBank/DDBJ databases">
        <title>Multicomponent nature underlies the extraordinary mechanical properties of spider dragline silk.</title>
        <authorList>
            <person name="Kono N."/>
            <person name="Nakamura H."/>
            <person name="Mori M."/>
            <person name="Yoshida Y."/>
            <person name="Ohtoshi R."/>
            <person name="Malay A.D."/>
            <person name="Moran D.A.P."/>
            <person name="Tomita M."/>
            <person name="Numata K."/>
            <person name="Arakawa K."/>
        </authorList>
    </citation>
    <scope>NUCLEOTIDE SEQUENCE</scope>
</reference>
<accession>A0A8X6SEM1</accession>
<dbReference type="AlphaFoldDB" id="A0A8X6SEM1"/>
<proteinExistence type="predicted"/>
<sequence length="82" mass="9600">MRTGIWQLLQKKHTEHSIRHVSSALFRYRYDSFKADHVQTLRAHWSISRRPVRCVPLTATHCRLRLTGVESMHCGHHNSGLV</sequence>
<evidence type="ECO:0000313" key="1">
    <source>
        <dbReference type="EMBL" id="GFY07812.1"/>
    </source>
</evidence>
<gene>
    <name evidence="1" type="ORF">TNCV_4287481</name>
</gene>
<evidence type="ECO:0000313" key="2">
    <source>
        <dbReference type="Proteomes" id="UP000887159"/>
    </source>
</evidence>
<organism evidence="1 2">
    <name type="scientific">Trichonephila clavipes</name>
    <name type="common">Golden silk orbweaver</name>
    <name type="synonym">Nephila clavipes</name>
    <dbReference type="NCBI Taxonomy" id="2585209"/>
    <lineage>
        <taxon>Eukaryota</taxon>
        <taxon>Metazoa</taxon>
        <taxon>Ecdysozoa</taxon>
        <taxon>Arthropoda</taxon>
        <taxon>Chelicerata</taxon>
        <taxon>Arachnida</taxon>
        <taxon>Araneae</taxon>
        <taxon>Araneomorphae</taxon>
        <taxon>Entelegynae</taxon>
        <taxon>Araneoidea</taxon>
        <taxon>Nephilidae</taxon>
        <taxon>Trichonephila</taxon>
    </lineage>
</organism>
<comment type="caution">
    <text evidence="1">The sequence shown here is derived from an EMBL/GenBank/DDBJ whole genome shotgun (WGS) entry which is preliminary data.</text>
</comment>
<keyword evidence="2" id="KW-1185">Reference proteome</keyword>
<name>A0A8X6SEM1_TRICX</name>
<dbReference type="EMBL" id="BMAU01021278">
    <property type="protein sequence ID" value="GFY07812.1"/>
    <property type="molecule type" value="Genomic_DNA"/>
</dbReference>
<dbReference type="Proteomes" id="UP000887159">
    <property type="component" value="Unassembled WGS sequence"/>
</dbReference>